<organism evidence="3 4">
    <name type="scientific">Aspergillus pseudoustus</name>
    <dbReference type="NCBI Taxonomy" id="1810923"/>
    <lineage>
        <taxon>Eukaryota</taxon>
        <taxon>Fungi</taxon>
        <taxon>Dikarya</taxon>
        <taxon>Ascomycota</taxon>
        <taxon>Pezizomycotina</taxon>
        <taxon>Eurotiomycetes</taxon>
        <taxon>Eurotiomycetidae</taxon>
        <taxon>Eurotiales</taxon>
        <taxon>Aspergillaceae</taxon>
        <taxon>Aspergillus</taxon>
        <taxon>Aspergillus subgen. Nidulantes</taxon>
    </lineage>
</organism>
<feature type="domain" description="WGR" evidence="2">
    <location>
        <begin position="55"/>
        <end position="155"/>
    </location>
</feature>
<evidence type="ECO:0000313" key="3">
    <source>
        <dbReference type="EMBL" id="KAL2855822.1"/>
    </source>
</evidence>
<dbReference type="EMBL" id="JBFXLU010000009">
    <property type="protein sequence ID" value="KAL2855822.1"/>
    <property type="molecule type" value="Genomic_DNA"/>
</dbReference>
<evidence type="ECO:0000313" key="4">
    <source>
        <dbReference type="Proteomes" id="UP001610446"/>
    </source>
</evidence>
<keyword evidence="4" id="KW-1185">Reference proteome</keyword>
<feature type="compositionally biased region" description="Basic residues" evidence="1">
    <location>
        <begin position="24"/>
        <end position="34"/>
    </location>
</feature>
<evidence type="ECO:0000256" key="1">
    <source>
        <dbReference type="SAM" id="MobiDB-lite"/>
    </source>
</evidence>
<sequence length="186" mass="20979">MGRRDQGTKDATQNPRSIDEKLKPIKKKRKRGPAKSKDPFDTKRRTPKAQSIGSNYDIYDDEDVAYNAMLVRPSDSLRGTREIVRLKIFQTLTSPHTYATHISWSRLGPSKTDLLAPLGSSLETAMVAFKQFFKNQTGTEWDDRMTAAAPPPKKDAEGNTLPPHRGWFWWDSGIVSLASLFQTGQL</sequence>
<dbReference type="InterPro" id="IPR008893">
    <property type="entry name" value="WGR_domain"/>
</dbReference>
<proteinExistence type="predicted"/>
<dbReference type="InterPro" id="IPR036930">
    <property type="entry name" value="WGR_dom_sf"/>
</dbReference>
<evidence type="ECO:0000259" key="2">
    <source>
        <dbReference type="PROSITE" id="PS51977"/>
    </source>
</evidence>
<dbReference type="SUPFAM" id="SSF142921">
    <property type="entry name" value="WGR domain-like"/>
    <property type="match status" value="1"/>
</dbReference>
<comment type="caution">
    <text evidence="3">The sequence shown here is derived from an EMBL/GenBank/DDBJ whole genome shotgun (WGS) entry which is preliminary data.</text>
</comment>
<gene>
    <name evidence="3" type="ORF">BJY01DRAFT_203795</name>
</gene>
<name>A0ABR4KX14_9EURO</name>
<dbReference type="Proteomes" id="UP001610446">
    <property type="component" value="Unassembled WGS sequence"/>
</dbReference>
<dbReference type="PROSITE" id="PS51977">
    <property type="entry name" value="WGR"/>
    <property type="match status" value="1"/>
</dbReference>
<feature type="region of interest" description="Disordered" evidence="1">
    <location>
        <begin position="1"/>
        <end position="54"/>
    </location>
</feature>
<feature type="region of interest" description="Disordered" evidence="1">
    <location>
        <begin position="140"/>
        <end position="159"/>
    </location>
</feature>
<feature type="compositionally biased region" description="Basic and acidic residues" evidence="1">
    <location>
        <begin position="35"/>
        <end position="44"/>
    </location>
</feature>
<protein>
    <recommendedName>
        <fullName evidence="2">WGR domain-containing protein</fullName>
    </recommendedName>
</protein>
<accession>A0ABR4KX14</accession>
<reference evidence="3 4" key="1">
    <citation type="submission" date="2024-07" db="EMBL/GenBank/DDBJ databases">
        <title>Section-level genome sequencing and comparative genomics of Aspergillus sections Usti and Cavernicolus.</title>
        <authorList>
            <consortium name="Lawrence Berkeley National Laboratory"/>
            <person name="Nybo J.L."/>
            <person name="Vesth T.C."/>
            <person name="Theobald S."/>
            <person name="Frisvad J.C."/>
            <person name="Larsen T.O."/>
            <person name="Kjaerboelling I."/>
            <person name="Rothschild-Mancinelli K."/>
            <person name="Lyhne E.K."/>
            <person name="Kogle M.E."/>
            <person name="Barry K."/>
            <person name="Clum A."/>
            <person name="Na H."/>
            <person name="Ledsgaard L."/>
            <person name="Lin J."/>
            <person name="Lipzen A."/>
            <person name="Kuo A."/>
            <person name="Riley R."/>
            <person name="Mondo S."/>
            <person name="Labutti K."/>
            <person name="Haridas S."/>
            <person name="Pangalinan J."/>
            <person name="Salamov A.A."/>
            <person name="Simmons B.A."/>
            <person name="Magnuson J.K."/>
            <person name="Chen J."/>
            <person name="Drula E."/>
            <person name="Henrissat B."/>
            <person name="Wiebenga A."/>
            <person name="Lubbers R.J."/>
            <person name="Gomes A.C."/>
            <person name="Makela M.R."/>
            <person name="Stajich J."/>
            <person name="Grigoriev I.V."/>
            <person name="Mortensen U.H."/>
            <person name="De Vries R.P."/>
            <person name="Baker S.E."/>
            <person name="Andersen M.R."/>
        </authorList>
    </citation>
    <scope>NUCLEOTIDE SEQUENCE [LARGE SCALE GENOMIC DNA]</scope>
    <source>
        <strain evidence="3 4">CBS 123904</strain>
    </source>
</reference>